<sequence length="228" mass="24918">MRRKFMEISQQRGMDMSFYLDTIYSRNRKLVVFDMDSTLISAEVIDVLADLAGVGHEVSAITEAAMRGELDFISSFRRRVALLRGLEAARLRSIAKQLPLAEGAEIVKRLGFDYVFANALDIRDGRVTGEVVGDIVDGEKKAQLLEMLAQREGISMEQTIAIGDGANDIPMINAAGLGVAFHAKPIVREKAGNTISVAGLDGLLYLMGIRDREISQEGGEENKGDLAE</sequence>
<dbReference type="AlphaFoldDB" id="A0A7R8ZWX5"/>
<evidence type="ECO:0000256" key="5">
    <source>
        <dbReference type="ARBA" id="ARBA00022605"/>
    </source>
</evidence>
<keyword evidence="9" id="KW-0718">Serine biosynthesis</keyword>
<evidence type="ECO:0000256" key="8">
    <source>
        <dbReference type="ARBA" id="ARBA00022842"/>
    </source>
</evidence>
<evidence type="ECO:0000256" key="1">
    <source>
        <dbReference type="ARBA" id="ARBA00001946"/>
    </source>
</evidence>
<evidence type="ECO:0000256" key="6">
    <source>
        <dbReference type="ARBA" id="ARBA00022723"/>
    </source>
</evidence>
<accession>A0A7R8ZWX5</accession>
<keyword evidence="5" id="KW-0028">Amino-acid biosynthesis</keyword>
<organism evidence="10">
    <name type="scientific">Cyprideis torosa</name>
    <dbReference type="NCBI Taxonomy" id="163714"/>
    <lineage>
        <taxon>Eukaryota</taxon>
        <taxon>Metazoa</taxon>
        <taxon>Ecdysozoa</taxon>
        <taxon>Arthropoda</taxon>
        <taxon>Crustacea</taxon>
        <taxon>Oligostraca</taxon>
        <taxon>Ostracoda</taxon>
        <taxon>Podocopa</taxon>
        <taxon>Podocopida</taxon>
        <taxon>Cytherocopina</taxon>
        <taxon>Cytheroidea</taxon>
        <taxon>Cytherideidae</taxon>
        <taxon>Cyprideis</taxon>
    </lineage>
</organism>
<dbReference type="PANTHER" id="PTHR43344">
    <property type="entry name" value="PHOSPHOSERINE PHOSPHATASE"/>
    <property type="match status" value="1"/>
</dbReference>
<keyword evidence="7" id="KW-0378">Hydrolase</keyword>
<evidence type="ECO:0000313" key="10">
    <source>
        <dbReference type="EMBL" id="CAD7237470.1"/>
    </source>
</evidence>
<dbReference type="GO" id="GO:0006564">
    <property type="term" value="P:L-serine biosynthetic process"/>
    <property type="evidence" value="ECO:0007669"/>
    <property type="project" value="UniProtKB-KW"/>
</dbReference>
<name>A0A7R8ZWX5_9CRUS</name>
<evidence type="ECO:0000256" key="4">
    <source>
        <dbReference type="ARBA" id="ARBA00015196"/>
    </source>
</evidence>
<evidence type="ECO:0000256" key="3">
    <source>
        <dbReference type="ARBA" id="ARBA00012640"/>
    </source>
</evidence>
<dbReference type="EMBL" id="OB688453">
    <property type="protein sequence ID" value="CAD7237470.1"/>
    <property type="molecule type" value="Genomic_DNA"/>
</dbReference>
<proteinExistence type="predicted"/>
<dbReference type="InterPro" id="IPR023214">
    <property type="entry name" value="HAD_sf"/>
</dbReference>
<dbReference type="SUPFAM" id="SSF56784">
    <property type="entry name" value="HAD-like"/>
    <property type="match status" value="1"/>
</dbReference>
<keyword evidence="8" id="KW-0460">Magnesium</keyword>
<evidence type="ECO:0000256" key="2">
    <source>
        <dbReference type="ARBA" id="ARBA00005135"/>
    </source>
</evidence>
<dbReference type="InterPro" id="IPR036412">
    <property type="entry name" value="HAD-like_sf"/>
</dbReference>
<dbReference type="OrthoDB" id="27226at2759"/>
<feature type="non-terminal residue" evidence="10">
    <location>
        <position position="1"/>
    </location>
</feature>
<dbReference type="Pfam" id="PF00702">
    <property type="entry name" value="Hydrolase"/>
    <property type="match status" value="1"/>
</dbReference>
<evidence type="ECO:0000256" key="7">
    <source>
        <dbReference type="ARBA" id="ARBA00022801"/>
    </source>
</evidence>
<comment type="pathway">
    <text evidence="2">Amino-acid biosynthesis; L-serine biosynthesis; L-serine from 3-phospho-D-glycerate: step 3/3.</text>
</comment>
<dbReference type="GO" id="GO:0000287">
    <property type="term" value="F:magnesium ion binding"/>
    <property type="evidence" value="ECO:0007669"/>
    <property type="project" value="TreeGrafter"/>
</dbReference>
<dbReference type="GO" id="GO:0036424">
    <property type="term" value="F:L-phosphoserine phosphatase activity"/>
    <property type="evidence" value="ECO:0007669"/>
    <property type="project" value="TreeGrafter"/>
</dbReference>
<keyword evidence="6" id="KW-0479">Metal-binding</keyword>
<gene>
    <name evidence="10" type="ORF">CTOB1V02_LOCUS15285</name>
</gene>
<dbReference type="InterPro" id="IPR050582">
    <property type="entry name" value="HAD-like_SerB"/>
</dbReference>
<evidence type="ECO:0000256" key="9">
    <source>
        <dbReference type="ARBA" id="ARBA00023299"/>
    </source>
</evidence>
<dbReference type="EC" id="3.1.3.3" evidence="3"/>
<dbReference type="Gene3D" id="3.40.50.1000">
    <property type="entry name" value="HAD superfamily/HAD-like"/>
    <property type="match status" value="2"/>
</dbReference>
<protein>
    <recommendedName>
        <fullName evidence="4">Phosphoserine phosphatase</fullName>
        <ecNumber evidence="3">3.1.3.3</ecNumber>
    </recommendedName>
</protein>
<dbReference type="PANTHER" id="PTHR43344:SF2">
    <property type="entry name" value="PHOSPHOSERINE PHOSPHATASE"/>
    <property type="match status" value="1"/>
</dbReference>
<comment type="cofactor">
    <cofactor evidence="1">
        <name>Mg(2+)</name>
        <dbReference type="ChEBI" id="CHEBI:18420"/>
    </cofactor>
</comment>
<dbReference type="GO" id="GO:0005737">
    <property type="term" value="C:cytoplasm"/>
    <property type="evidence" value="ECO:0007669"/>
    <property type="project" value="TreeGrafter"/>
</dbReference>
<reference evidence="10" key="1">
    <citation type="submission" date="2020-11" db="EMBL/GenBank/DDBJ databases">
        <authorList>
            <person name="Tran Van P."/>
        </authorList>
    </citation>
    <scope>NUCLEOTIDE SEQUENCE</scope>
</reference>